<comment type="caution">
    <text evidence="1">The sequence shown here is derived from an EMBL/GenBank/DDBJ whole genome shotgun (WGS) entry which is preliminary data.</text>
</comment>
<reference evidence="1 2" key="1">
    <citation type="submission" date="2015-01" db="EMBL/GenBank/DDBJ databases">
        <title>Evolution of Trichinella species and genotypes.</title>
        <authorList>
            <person name="Korhonen P.K."/>
            <person name="Edoardo P."/>
            <person name="Giuseppe L.R."/>
            <person name="Gasser R.B."/>
        </authorList>
    </citation>
    <scope>NUCLEOTIDE SEQUENCE [LARGE SCALE GENOMIC DNA]</scope>
    <source>
        <strain evidence="1">ISS2496</strain>
    </source>
</reference>
<gene>
    <name evidence="1" type="ORF">T12_13985</name>
</gene>
<proteinExistence type="predicted"/>
<keyword evidence="2" id="KW-1185">Reference proteome</keyword>
<dbReference type="EMBL" id="JYDQ01000385">
    <property type="protein sequence ID" value="KRY07934.1"/>
    <property type="molecule type" value="Genomic_DNA"/>
</dbReference>
<sequence length="68" mass="7221">MCSGDAQQQLLDGRIIPRHNRSSKCSLATFSLSGGNRQGLHWTGCPVVSIACETMLGSNYYTVACAAS</sequence>
<evidence type="ECO:0000313" key="1">
    <source>
        <dbReference type="EMBL" id="KRY07934.1"/>
    </source>
</evidence>
<organism evidence="1 2">
    <name type="scientific">Trichinella patagoniensis</name>
    <dbReference type="NCBI Taxonomy" id="990121"/>
    <lineage>
        <taxon>Eukaryota</taxon>
        <taxon>Metazoa</taxon>
        <taxon>Ecdysozoa</taxon>
        <taxon>Nematoda</taxon>
        <taxon>Enoplea</taxon>
        <taxon>Dorylaimia</taxon>
        <taxon>Trichinellida</taxon>
        <taxon>Trichinellidae</taxon>
        <taxon>Trichinella</taxon>
    </lineage>
</organism>
<accession>A0A0V0Z670</accession>
<dbReference type="AlphaFoldDB" id="A0A0V0Z670"/>
<evidence type="ECO:0000313" key="2">
    <source>
        <dbReference type="Proteomes" id="UP000054783"/>
    </source>
</evidence>
<dbReference type="Proteomes" id="UP000054783">
    <property type="component" value="Unassembled WGS sequence"/>
</dbReference>
<protein>
    <submittedName>
        <fullName evidence="1">Uncharacterized protein</fullName>
    </submittedName>
</protein>
<dbReference type="OrthoDB" id="5912022at2759"/>
<name>A0A0V0Z670_9BILA</name>